<gene>
    <name evidence="2" type="ORF">bsdE14_21010</name>
</gene>
<dbReference type="InterPro" id="IPR009229">
    <property type="entry name" value="AgrD"/>
</dbReference>
<keyword evidence="1" id="KW-1133">Transmembrane helix</keyword>
<keyword evidence="1" id="KW-0812">Transmembrane</keyword>
<comment type="caution">
    <text evidence="2">The sequence shown here is derived from an EMBL/GenBank/DDBJ whole genome shotgun (WGS) entry which is preliminary data.</text>
</comment>
<dbReference type="RefSeq" id="WP_264849971.1">
    <property type="nucleotide sequence ID" value="NZ_BRXR01000001.1"/>
</dbReference>
<proteinExistence type="predicted"/>
<feature type="transmembrane region" description="Helical" evidence="1">
    <location>
        <begin position="12"/>
        <end position="35"/>
    </location>
</feature>
<organism evidence="2 3">
    <name type="scientific">Clostridium omnivorum</name>
    <dbReference type="NCBI Taxonomy" id="1604902"/>
    <lineage>
        <taxon>Bacteria</taxon>
        <taxon>Bacillati</taxon>
        <taxon>Bacillota</taxon>
        <taxon>Clostridia</taxon>
        <taxon>Eubacteriales</taxon>
        <taxon>Clostridiaceae</taxon>
        <taxon>Clostridium</taxon>
    </lineage>
</organism>
<name>A0ABQ5N6D5_9CLOT</name>
<evidence type="ECO:0000256" key="1">
    <source>
        <dbReference type="SAM" id="Phobius"/>
    </source>
</evidence>
<evidence type="ECO:0000313" key="2">
    <source>
        <dbReference type="EMBL" id="GLC30691.1"/>
    </source>
</evidence>
<evidence type="ECO:0000313" key="3">
    <source>
        <dbReference type="Proteomes" id="UP001208567"/>
    </source>
</evidence>
<evidence type="ECO:0008006" key="4">
    <source>
        <dbReference type="Google" id="ProtNLM"/>
    </source>
</evidence>
<keyword evidence="1" id="KW-0472">Membrane</keyword>
<keyword evidence="3" id="KW-1185">Reference proteome</keyword>
<protein>
    <recommendedName>
        <fullName evidence="4">Cyclic lactone autoinducer peptide</fullName>
    </recommendedName>
</protein>
<accession>A0ABQ5N6D5</accession>
<sequence length="47" mass="5158">MTKTYEISKKLNNAFAFILIAIAGTALKTSSLLFWGEPEPPKSLTKS</sequence>
<dbReference type="NCBIfam" id="TIGR04223">
    <property type="entry name" value="quorum_AgrD"/>
    <property type="match status" value="1"/>
</dbReference>
<dbReference type="EMBL" id="BRXR01000001">
    <property type="protein sequence ID" value="GLC30691.1"/>
    <property type="molecule type" value="Genomic_DNA"/>
</dbReference>
<dbReference type="Proteomes" id="UP001208567">
    <property type="component" value="Unassembled WGS sequence"/>
</dbReference>
<reference evidence="2 3" key="1">
    <citation type="journal article" date="2024" name="Int. J. Syst. Evol. Microbiol.">
        <title>Clostridium omnivorum sp. nov., isolated from anoxic soil under the treatment of reductive soil disinfestation.</title>
        <authorList>
            <person name="Ueki A."/>
            <person name="Tonouchi A."/>
            <person name="Kaku N."/>
            <person name="Honma S."/>
            <person name="Ueki K."/>
        </authorList>
    </citation>
    <scope>NUCLEOTIDE SEQUENCE [LARGE SCALE GENOMIC DNA]</scope>
    <source>
        <strain evidence="2 3">E14</strain>
    </source>
</reference>